<dbReference type="EMBL" id="LAZR01006870">
    <property type="protein sequence ID" value="KKM89099.1"/>
    <property type="molecule type" value="Genomic_DNA"/>
</dbReference>
<gene>
    <name evidence="2" type="ORF">LCGC14_1252100</name>
</gene>
<accession>A0A0F9L2T5</accession>
<proteinExistence type="predicted"/>
<organism evidence="2">
    <name type="scientific">marine sediment metagenome</name>
    <dbReference type="NCBI Taxonomy" id="412755"/>
    <lineage>
        <taxon>unclassified sequences</taxon>
        <taxon>metagenomes</taxon>
        <taxon>ecological metagenomes</taxon>
    </lineage>
</organism>
<reference evidence="2" key="1">
    <citation type="journal article" date="2015" name="Nature">
        <title>Complex archaea that bridge the gap between prokaryotes and eukaryotes.</title>
        <authorList>
            <person name="Spang A."/>
            <person name="Saw J.H."/>
            <person name="Jorgensen S.L."/>
            <person name="Zaremba-Niedzwiedzka K."/>
            <person name="Martijn J."/>
            <person name="Lind A.E."/>
            <person name="van Eijk R."/>
            <person name="Schleper C."/>
            <person name="Guy L."/>
            <person name="Ettema T.J."/>
        </authorList>
    </citation>
    <scope>NUCLEOTIDE SEQUENCE</scope>
</reference>
<protein>
    <submittedName>
        <fullName evidence="2">Uncharacterized protein</fullName>
    </submittedName>
</protein>
<evidence type="ECO:0000313" key="2">
    <source>
        <dbReference type="EMBL" id="KKM89099.1"/>
    </source>
</evidence>
<dbReference type="AlphaFoldDB" id="A0A0F9L2T5"/>
<comment type="caution">
    <text evidence="2">The sequence shown here is derived from an EMBL/GenBank/DDBJ whole genome shotgun (WGS) entry which is preliminary data.</text>
</comment>
<evidence type="ECO:0000256" key="1">
    <source>
        <dbReference type="SAM" id="MobiDB-lite"/>
    </source>
</evidence>
<name>A0A0F9L2T5_9ZZZZ</name>
<feature type="region of interest" description="Disordered" evidence="1">
    <location>
        <begin position="72"/>
        <end position="93"/>
    </location>
</feature>
<sequence length="214" mass="24205">MRLMIGNEIWVFLKKEYLGDIFGLLIEVTDDSLYVQSLDESRIHISVVPRENVAYCTTDKFPQDERHIVRGRTTAVHSESEQVETPDPQAQPQQKQSVIDRLNVYVNKQQVASIPVPPTFPIHEWNENILRVIMGNPEVKASLAGKVQKEIEYYPGEVYITIENIVPPSQMPDVLNENTFQMGGQPTTEFLNPVQMAQRLSKVGNGGNDGETKV</sequence>